<sequence length="102" mass="11334">MTIFLLLLQTLTVAVSGGAMIHIPTNGPAFGDGRPCQIFTGAGEAERPADYPEHQLWMPRYDYRWAEAEEFEDGAYIGILKVVDGKVIPCEEGFDDDDDPRD</sequence>
<proteinExistence type="predicted"/>
<accession>A0A0F9SB63</accession>
<comment type="caution">
    <text evidence="1">The sequence shown here is derived from an EMBL/GenBank/DDBJ whole genome shotgun (WGS) entry which is preliminary data.</text>
</comment>
<dbReference type="AlphaFoldDB" id="A0A0F9SB63"/>
<gene>
    <name evidence="1" type="ORF">LCGC14_0795450</name>
</gene>
<reference evidence="1" key="1">
    <citation type="journal article" date="2015" name="Nature">
        <title>Complex archaea that bridge the gap between prokaryotes and eukaryotes.</title>
        <authorList>
            <person name="Spang A."/>
            <person name="Saw J.H."/>
            <person name="Jorgensen S.L."/>
            <person name="Zaremba-Niedzwiedzka K."/>
            <person name="Martijn J."/>
            <person name="Lind A.E."/>
            <person name="van Eijk R."/>
            <person name="Schleper C."/>
            <person name="Guy L."/>
            <person name="Ettema T.J."/>
        </authorList>
    </citation>
    <scope>NUCLEOTIDE SEQUENCE</scope>
</reference>
<dbReference type="EMBL" id="LAZR01002117">
    <property type="protein sequence ID" value="KKN34246.1"/>
    <property type="molecule type" value="Genomic_DNA"/>
</dbReference>
<evidence type="ECO:0000313" key="1">
    <source>
        <dbReference type="EMBL" id="KKN34246.1"/>
    </source>
</evidence>
<name>A0A0F9SB63_9ZZZZ</name>
<organism evidence="1">
    <name type="scientific">marine sediment metagenome</name>
    <dbReference type="NCBI Taxonomy" id="412755"/>
    <lineage>
        <taxon>unclassified sequences</taxon>
        <taxon>metagenomes</taxon>
        <taxon>ecological metagenomes</taxon>
    </lineage>
</organism>
<protein>
    <submittedName>
        <fullName evidence="1">Uncharacterized protein</fullName>
    </submittedName>
</protein>